<keyword evidence="1" id="KW-0472">Membrane</keyword>
<reference evidence="2 3" key="1">
    <citation type="submission" date="2016-10" db="EMBL/GenBank/DDBJ databases">
        <authorList>
            <person name="de Groot N.N."/>
        </authorList>
    </citation>
    <scope>NUCLEOTIDE SEQUENCE [LARGE SCALE GENOMIC DNA]</scope>
    <source>
        <strain evidence="2 3">CPCC 201354</strain>
    </source>
</reference>
<evidence type="ECO:0000313" key="2">
    <source>
        <dbReference type="EMBL" id="SDG59038.1"/>
    </source>
</evidence>
<dbReference type="Proteomes" id="UP000198923">
    <property type="component" value="Unassembled WGS sequence"/>
</dbReference>
<gene>
    <name evidence="2" type="ORF">SAMN05421505_105268</name>
</gene>
<dbReference type="RefSeq" id="WP_176955322.1">
    <property type="nucleotide sequence ID" value="NZ_FNCN01000005.1"/>
</dbReference>
<dbReference type="STRING" id="504805.SAMN05421505_105268"/>
<keyword evidence="3" id="KW-1185">Reference proteome</keyword>
<keyword evidence="1" id="KW-1133">Transmembrane helix</keyword>
<evidence type="ECO:0000256" key="1">
    <source>
        <dbReference type="SAM" id="Phobius"/>
    </source>
</evidence>
<dbReference type="EMBL" id="FNCN01000005">
    <property type="protein sequence ID" value="SDG59038.1"/>
    <property type="molecule type" value="Genomic_DNA"/>
</dbReference>
<evidence type="ECO:0000313" key="3">
    <source>
        <dbReference type="Proteomes" id="UP000198923"/>
    </source>
</evidence>
<dbReference type="AlphaFoldDB" id="A0A1G7VHK4"/>
<feature type="transmembrane region" description="Helical" evidence="1">
    <location>
        <begin position="21"/>
        <end position="40"/>
    </location>
</feature>
<name>A0A1G7VHK4_9ACTN</name>
<proteinExistence type="predicted"/>
<accession>A0A1G7VHK4</accession>
<organism evidence="2 3">
    <name type="scientific">Sinosporangium album</name>
    <dbReference type="NCBI Taxonomy" id="504805"/>
    <lineage>
        <taxon>Bacteria</taxon>
        <taxon>Bacillati</taxon>
        <taxon>Actinomycetota</taxon>
        <taxon>Actinomycetes</taxon>
        <taxon>Streptosporangiales</taxon>
        <taxon>Streptosporangiaceae</taxon>
        <taxon>Sinosporangium</taxon>
    </lineage>
</organism>
<keyword evidence="1" id="KW-0812">Transmembrane</keyword>
<protein>
    <submittedName>
        <fullName evidence="2">Uncharacterized protein</fullName>
    </submittedName>
</protein>
<sequence length="46" mass="4956">MGESESARRERGTRKRAIGEDWAATIVGLLLLILVLLGVIPQGVIP</sequence>